<name>A0A2V2WMY3_TRYCR</name>
<dbReference type="VEuPathDB" id="TriTrypDB:TcCL_Unassigned04330"/>
<gene>
    <name evidence="3" type="ORF">C3747_73g51</name>
</gene>
<feature type="region of interest" description="Disordered" evidence="1">
    <location>
        <begin position="228"/>
        <end position="247"/>
    </location>
</feature>
<dbReference type="GO" id="GO:0045505">
    <property type="term" value="F:dynein intermediate chain binding"/>
    <property type="evidence" value="ECO:0007669"/>
    <property type="project" value="InterPro"/>
</dbReference>
<feature type="domain" description="Dynein heavy chain AAA module D4" evidence="2">
    <location>
        <begin position="1"/>
        <end position="163"/>
    </location>
</feature>
<dbReference type="GO" id="GO:0007018">
    <property type="term" value="P:microtubule-based movement"/>
    <property type="evidence" value="ECO:0007669"/>
    <property type="project" value="InterPro"/>
</dbReference>
<organism evidence="3 4">
    <name type="scientific">Trypanosoma cruzi</name>
    <dbReference type="NCBI Taxonomy" id="5693"/>
    <lineage>
        <taxon>Eukaryota</taxon>
        <taxon>Discoba</taxon>
        <taxon>Euglenozoa</taxon>
        <taxon>Kinetoplastea</taxon>
        <taxon>Metakinetoplastina</taxon>
        <taxon>Trypanosomatida</taxon>
        <taxon>Trypanosomatidae</taxon>
        <taxon>Trypanosoma</taxon>
        <taxon>Schizotrypanum</taxon>
    </lineage>
</organism>
<dbReference type="InterPro" id="IPR027417">
    <property type="entry name" value="P-loop_NTPase"/>
</dbReference>
<evidence type="ECO:0000313" key="4">
    <source>
        <dbReference type="Proteomes" id="UP000246078"/>
    </source>
</evidence>
<dbReference type="VEuPathDB" id="TriTrypDB:TcCLB.508829.9"/>
<dbReference type="Proteomes" id="UP000246078">
    <property type="component" value="Unassembled WGS sequence"/>
</dbReference>
<comment type="caution">
    <text evidence="3">The sequence shown here is derived from an EMBL/GenBank/DDBJ whole genome shotgun (WGS) entry which is preliminary data.</text>
</comment>
<dbReference type="GO" id="GO:0051959">
    <property type="term" value="F:dynein light intermediate chain binding"/>
    <property type="evidence" value="ECO:0007669"/>
    <property type="project" value="InterPro"/>
</dbReference>
<dbReference type="VEuPathDB" id="TriTrypDB:C3747_73g51"/>
<evidence type="ECO:0000313" key="3">
    <source>
        <dbReference type="EMBL" id="PWV09980.1"/>
    </source>
</evidence>
<dbReference type="Gene3D" id="3.40.50.300">
    <property type="entry name" value="P-loop containing nucleotide triphosphate hydrolases"/>
    <property type="match status" value="1"/>
</dbReference>
<accession>A0A2V2WMY3</accession>
<dbReference type="Pfam" id="PF12780">
    <property type="entry name" value="AAA_8"/>
    <property type="match status" value="1"/>
</dbReference>
<dbReference type="PANTHER" id="PTHR22878:SF68">
    <property type="entry name" value="DYNEIN HEAVY CHAIN 6, AXONEMAL-LIKE"/>
    <property type="match status" value="1"/>
</dbReference>
<reference evidence="3 4" key="1">
    <citation type="journal article" date="2018" name="Microb. Genom.">
        <title>Expanding an expanded genome: long-read sequencing of Trypanosoma cruzi.</title>
        <authorList>
            <person name="Berna L."/>
            <person name="Rodriguez M."/>
            <person name="Chiribao M.L."/>
            <person name="Parodi-Talice A."/>
            <person name="Pita S."/>
            <person name="Rijo G."/>
            <person name="Alvarez-Valin F."/>
            <person name="Robello C."/>
        </authorList>
    </citation>
    <scope>NUCLEOTIDE SEQUENCE [LARGE SCALE GENOMIC DNA]</scope>
    <source>
        <strain evidence="3 4">TCC</strain>
    </source>
</reference>
<protein>
    <submittedName>
        <fullName evidence="3">Putative dynein heavy chain</fullName>
    </submittedName>
</protein>
<dbReference type="InterPro" id="IPR026983">
    <property type="entry name" value="DHC"/>
</dbReference>
<dbReference type="PANTHER" id="PTHR22878">
    <property type="entry name" value="DYNEIN HEAVY CHAIN 6, AXONEMAL-LIKE-RELATED"/>
    <property type="match status" value="1"/>
</dbReference>
<dbReference type="AlphaFoldDB" id="A0A2V2WMY3"/>
<dbReference type="Gene3D" id="1.20.920.20">
    <property type="match status" value="1"/>
</dbReference>
<dbReference type="VEuPathDB" id="TriTrypDB:C4B63_6g503"/>
<sequence>MLEDVNNLLNSGEVPNLFVGPELDDVFNAMKPVCIAEGIQLDKVGMYARFVKFCKFNLHVSLCMSLLGNRFATDSVMFPALVNCCTIDWFTAWPTQALRSVAHNYFTKLKLVPAEELDKCTDLCVTIHQSVEEISIRFLEETRRHNYVTPTSFLELLHTFKRLLESQTEMANMTTHRLQNGLTKLRETENAVAGLQQTLEKNQPILIQKGESIKNLWRRLSFRRNLPKKQSERLKQKRRRWRPSSVSAPPLRLRHKSNLVRHCLNWIAPWRVWRI</sequence>
<dbReference type="EMBL" id="PRFC01000073">
    <property type="protein sequence ID" value="PWV09980.1"/>
    <property type="molecule type" value="Genomic_DNA"/>
</dbReference>
<evidence type="ECO:0000256" key="1">
    <source>
        <dbReference type="SAM" id="MobiDB-lite"/>
    </source>
</evidence>
<evidence type="ECO:0000259" key="2">
    <source>
        <dbReference type="Pfam" id="PF12780"/>
    </source>
</evidence>
<dbReference type="GO" id="GO:0030286">
    <property type="term" value="C:dynein complex"/>
    <property type="evidence" value="ECO:0007669"/>
    <property type="project" value="InterPro"/>
</dbReference>
<proteinExistence type="predicted"/>
<dbReference type="InterPro" id="IPR024317">
    <property type="entry name" value="Dynein_heavy_chain_D4_dom"/>
</dbReference>